<dbReference type="GO" id="GO:0071949">
    <property type="term" value="F:FAD binding"/>
    <property type="evidence" value="ECO:0007669"/>
    <property type="project" value="InterPro"/>
</dbReference>
<evidence type="ECO:0000256" key="6">
    <source>
        <dbReference type="ARBA" id="ARBA00023033"/>
    </source>
</evidence>
<dbReference type="InterPro" id="IPR050493">
    <property type="entry name" value="FAD-dep_Monooxygenase_BioMet"/>
</dbReference>
<evidence type="ECO:0000256" key="2">
    <source>
        <dbReference type="ARBA" id="ARBA00007992"/>
    </source>
</evidence>
<dbReference type="Gene3D" id="3.50.50.60">
    <property type="entry name" value="FAD/NAD(P)-binding domain"/>
    <property type="match status" value="1"/>
</dbReference>
<dbReference type="InterPro" id="IPR036188">
    <property type="entry name" value="FAD/NAD-bd_sf"/>
</dbReference>
<name>A0AAX6MN21_9PEZI</name>
<reference evidence="8 9" key="1">
    <citation type="journal article" date="2024" name="Front Chem Biol">
        <title>Unveiling the potential of Daldinia eschscholtzii MFLUCC 19-0629 through bioactivity and bioinformatics studies for enhanced sustainable agriculture production.</title>
        <authorList>
            <person name="Brooks S."/>
            <person name="Weaver J.A."/>
            <person name="Klomchit A."/>
            <person name="Alharthi S.A."/>
            <person name="Onlamun T."/>
            <person name="Nurani R."/>
            <person name="Vong T.K."/>
            <person name="Alberti F."/>
            <person name="Greco C."/>
        </authorList>
    </citation>
    <scope>NUCLEOTIDE SEQUENCE [LARGE SCALE GENOMIC DNA]</scope>
    <source>
        <strain evidence="8">MFLUCC 19-0629</strain>
    </source>
</reference>
<keyword evidence="3" id="KW-0285">Flavoprotein</keyword>
<accession>A0AAX6MN21</accession>
<dbReference type="InterPro" id="IPR002938">
    <property type="entry name" value="FAD-bd"/>
</dbReference>
<dbReference type="AlphaFoldDB" id="A0AAX6MN21"/>
<dbReference type="SUPFAM" id="SSF51905">
    <property type="entry name" value="FAD/NAD(P)-binding domain"/>
    <property type="match status" value="1"/>
</dbReference>
<evidence type="ECO:0000256" key="1">
    <source>
        <dbReference type="ARBA" id="ARBA00005179"/>
    </source>
</evidence>
<dbReference type="EMBL" id="JBANMG010000004">
    <property type="protein sequence ID" value="KAK6954035.1"/>
    <property type="molecule type" value="Genomic_DNA"/>
</dbReference>
<dbReference type="PRINTS" id="PR00420">
    <property type="entry name" value="RNGMNOXGNASE"/>
</dbReference>
<organism evidence="8 9">
    <name type="scientific">Daldinia eschscholtzii</name>
    <dbReference type="NCBI Taxonomy" id="292717"/>
    <lineage>
        <taxon>Eukaryota</taxon>
        <taxon>Fungi</taxon>
        <taxon>Dikarya</taxon>
        <taxon>Ascomycota</taxon>
        <taxon>Pezizomycotina</taxon>
        <taxon>Sordariomycetes</taxon>
        <taxon>Xylariomycetidae</taxon>
        <taxon>Xylariales</taxon>
        <taxon>Hypoxylaceae</taxon>
        <taxon>Daldinia</taxon>
    </lineage>
</organism>
<evidence type="ECO:0000256" key="4">
    <source>
        <dbReference type="ARBA" id="ARBA00022827"/>
    </source>
</evidence>
<keyword evidence="4" id="KW-0274">FAD</keyword>
<evidence type="ECO:0000256" key="3">
    <source>
        <dbReference type="ARBA" id="ARBA00022630"/>
    </source>
</evidence>
<comment type="similarity">
    <text evidence="2">Belongs to the paxM FAD-dependent monooxygenase family.</text>
</comment>
<keyword evidence="5" id="KW-0560">Oxidoreductase</keyword>
<dbReference type="PANTHER" id="PTHR13789">
    <property type="entry name" value="MONOOXYGENASE"/>
    <property type="match status" value="1"/>
</dbReference>
<keyword evidence="9" id="KW-1185">Reference proteome</keyword>
<dbReference type="Proteomes" id="UP001369815">
    <property type="component" value="Unassembled WGS sequence"/>
</dbReference>
<protein>
    <recommendedName>
        <fullName evidence="7">FAD-binding domain-containing protein</fullName>
    </recommendedName>
</protein>
<evidence type="ECO:0000313" key="8">
    <source>
        <dbReference type="EMBL" id="KAK6954035.1"/>
    </source>
</evidence>
<evidence type="ECO:0000313" key="9">
    <source>
        <dbReference type="Proteomes" id="UP001369815"/>
    </source>
</evidence>
<dbReference type="GO" id="GO:0004497">
    <property type="term" value="F:monooxygenase activity"/>
    <property type="evidence" value="ECO:0007669"/>
    <property type="project" value="UniProtKB-KW"/>
</dbReference>
<evidence type="ECO:0000256" key="5">
    <source>
        <dbReference type="ARBA" id="ARBA00023002"/>
    </source>
</evidence>
<proteinExistence type="inferred from homology"/>
<gene>
    <name evidence="8" type="ORF">Daesc_003997</name>
</gene>
<dbReference type="PANTHER" id="PTHR13789:SF314">
    <property type="entry name" value="FAD-BINDING DOMAIN-CONTAINING PROTEIN"/>
    <property type="match status" value="1"/>
</dbReference>
<keyword evidence="6" id="KW-0503">Monooxygenase</keyword>
<evidence type="ECO:0000259" key="7">
    <source>
        <dbReference type="Pfam" id="PF01494"/>
    </source>
</evidence>
<sequence>MPLKIIICGGGIGGLSAAGFLRAKHQVTVLERGTLDFTVDDYGMSIVSNAFNLLQKAGIKPENLDMVVMTHVWTRTPNNEELKTVHFDTRARFGGAPSVLVKRAKLQSELMRFATSSEFPGAPAEIIQNAKVAKVDTAAGKVWTEDGKLFEGDLIIGADGIHSVVRAAILGDQDISASIKTYDTLAFMTQLSIEDLRSDPNFAYLSNPTAEAGLANAHASSGPQVNKHILVYTTSPHSLQVVGYTSEKEFSEQFDSAKKAIIKDVPTARVVEEFAPEFGEAFVNLFRHDKIDAWRIRDVIALDTWYSGKALLIGDAAHAVTPLAGQGSNMTIEDAEALGYLLRDVDSSEGIPDVLQRFMALRKDRVDFVRRRSHEIGGIRAEGDEDREPITSEEFARKIYTYQGAEKALSGQKHPGMG</sequence>
<comment type="caution">
    <text evidence="8">The sequence shown here is derived from an EMBL/GenBank/DDBJ whole genome shotgun (WGS) entry which is preliminary data.</text>
</comment>
<feature type="domain" description="FAD-binding" evidence="7">
    <location>
        <begin position="4"/>
        <end position="368"/>
    </location>
</feature>
<dbReference type="Pfam" id="PF01494">
    <property type="entry name" value="FAD_binding_3"/>
    <property type="match status" value="1"/>
</dbReference>
<comment type="pathway">
    <text evidence="1">Secondary metabolite biosynthesis.</text>
</comment>